<comment type="caution">
    <text evidence="3">The sequence shown here is derived from an EMBL/GenBank/DDBJ whole genome shotgun (WGS) entry which is preliminary data.</text>
</comment>
<sequence length="98" mass="10767">MKNVRRAIPILMAMLLLPALAHAAGGGGASELVVVADTRVLTVGYMRYFADLYNNNVILFAVWATVLTAIYGAFLGFLMDFFMSKTGLDLSKRKIIEH</sequence>
<name>M5PSZ0_DESAF</name>
<evidence type="ECO:0000313" key="3">
    <source>
        <dbReference type="EMBL" id="EMG37165.1"/>
    </source>
</evidence>
<reference evidence="3 4" key="1">
    <citation type="journal article" date="2013" name="Genome Announc.">
        <title>Draft Genome Sequence for Desulfovibrio africanus Strain PCS.</title>
        <authorList>
            <person name="Brown S.D."/>
            <person name="Utturkar S.M."/>
            <person name="Arkin A.P."/>
            <person name="Deutschbauer A.M."/>
            <person name="Elias D.A."/>
            <person name="Hazen T.C."/>
            <person name="Chakraborty R."/>
        </authorList>
    </citation>
    <scope>NUCLEOTIDE SEQUENCE [LARGE SCALE GENOMIC DNA]</scope>
    <source>
        <strain evidence="3 4">PCS</strain>
    </source>
</reference>
<dbReference type="OrthoDB" id="5460931at2"/>
<proteinExistence type="predicted"/>
<keyword evidence="2" id="KW-0732">Signal</keyword>
<dbReference type="Proteomes" id="UP000011922">
    <property type="component" value="Unassembled WGS sequence"/>
</dbReference>
<feature type="chain" id="PRO_5004069499" evidence="2">
    <location>
        <begin position="24"/>
        <end position="98"/>
    </location>
</feature>
<protein>
    <submittedName>
        <fullName evidence="3">Uncharacterized protein</fullName>
    </submittedName>
</protein>
<evidence type="ECO:0000313" key="4">
    <source>
        <dbReference type="Proteomes" id="UP000011922"/>
    </source>
</evidence>
<dbReference type="PATRIC" id="fig|1262666.3.peg.2024"/>
<feature type="signal peptide" evidence="2">
    <location>
        <begin position="1"/>
        <end position="23"/>
    </location>
</feature>
<dbReference type="InterPro" id="IPR054622">
    <property type="entry name" value="DVU0150-like"/>
</dbReference>
<dbReference type="EMBL" id="AOSV01000020">
    <property type="protein sequence ID" value="EMG37165.1"/>
    <property type="molecule type" value="Genomic_DNA"/>
</dbReference>
<dbReference type="RefSeq" id="WP_005986725.1">
    <property type="nucleotide sequence ID" value="NZ_AOSV01000020.1"/>
</dbReference>
<keyword evidence="1" id="KW-0472">Membrane</keyword>
<keyword evidence="1" id="KW-0812">Transmembrane</keyword>
<organism evidence="3 4">
    <name type="scientific">Desulfocurvibacter africanus PCS</name>
    <dbReference type="NCBI Taxonomy" id="1262666"/>
    <lineage>
        <taxon>Bacteria</taxon>
        <taxon>Pseudomonadati</taxon>
        <taxon>Thermodesulfobacteriota</taxon>
        <taxon>Desulfovibrionia</taxon>
        <taxon>Desulfovibrionales</taxon>
        <taxon>Desulfovibrionaceae</taxon>
        <taxon>Desulfocurvibacter</taxon>
    </lineage>
</organism>
<keyword evidence="1" id="KW-1133">Transmembrane helix</keyword>
<accession>M5PSZ0</accession>
<evidence type="ECO:0000256" key="1">
    <source>
        <dbReference type="SAM" id="Phobius"/>
    </source>
</evidence>
<evidence type="ECO:0000256" key="2">
    <source>
        <dbReference type="SAM" id="SignalP"/>
    </source>
</evidence>
<dbReference type="NCBIfam" id="NF040783">
    <property type="entry name" value="DVU0150_fam"/>
    <property type="match status" value="1"/>
</dbReference>
<feature type="transmembrane region" description="Helical" evidence="1">
    <location>
        <begin position="57"/>
        <end position="83"/>
    </location>
</feature>
<dbReference type="AlphaFoldDB" id="M5PSZ0"/>
<gene>
    <name evidence="3" type="ORF">PCS_02001</name>
</gene>